<dbReference type="EMBL" id="KE124371">
    <property type="protein sequence ID" value="EWC79223.1"/>
    <property type="molecule type" value="Genomic_DNA"/>
</dbReference>
<organism evidence="4 5">
    <name type="scientific">Plasmodium falciparum UGT5.1</name>
    <dbReference type="NCBI Taxonomy" id="1237627"/>
    <lineage>
        <taxon>Eukaryota</taxon>
        <taxon>Sar</taxon>
        <taxon>Alveolata</taxon>
        <taxon>Apicomplexa</taxon>
        <taxon>Aconoidasida</taxon>
        <taxon>Haemosporida</taxon>
        <taxon>Plasmodiidae</taxon>
        <taxon>Plasmodium</taxon>
        <taxon>Plasmodium (Laverania)</taxon>
    </lineage>
</organism>
<dbReference type="OrthoDB" id="372659at2759"/>
<reference evidence="4 5" key="1">
    <citation type="submission" date="2013-02" db="EMBL/GenBank/DDBJ databases">
        <title>The Genome Sequence of Plasmodium falciparum UGT5.1.</title>
        <authorList>
            <consortium name="The Broad Institute Genome Sequencing Platform"/>
            <consortium name="The Broad Institute Genome Sequencing Center for Infectious Disease"/>
            <person name="Neafsey D."/>
            <person name="Cheeseman I."/>
            <person name="Volkman S."/>
            <person name="Adams J."/>
            <person name="Walker B."/>
            <person name="Young S.K."/>
            <person name="Zeng Q."/>
            <person name="Gargeya S."/>
            <person name="Fitzgerald M."/>
            <person name="Haas B."/>
            <person name="Abouelleil A."/>
            <person name="Alvarado L."/>
            <person name="Arachchi H.M."/>
            <person name="Berlin A.M."/>
            <person name="Chapman S.B."/>
            <person name="Dewar J."/>
            <person name="Goldberg J."/>
            <person name="Griggs A."/>
            <person name="Gujja S."/>
            <person name="Hansen M."/>
            <person name="Howarth C."/>
            <person name="Imamovic A."/>
            <person name="Larimer J."/>
            <person name="McCowan C."/>
            <person name="Murphy C."/>
            <person name="Neiman D."/>
            <person name="Pearson M."/>
            <person name="Priest M."/>
            <person name="Roberts A."/>
            <person name="Saif S."/>
            <person name="Shea T."/>
            <person name="Sisk P."/>
            <person name="Sykes S."/>
            <person name="Wortman J."/>
            <person name="Nusbaum C."/>
            <person name="Birren B."/>
        </authorList>
    </citation>
    <scope>NUCLEOTIDE SEQUENCE [LARGE SCALE GENOMIC DNA]</scope>
    <source>
        <strain evidence="4 5">UGT5.1</strain>
    </source>
</reference>
<keyword evidence="2" id="KW-0812">Transmembrane</keyword>
<feature type="region of interest" description="Disordered" evidence="1">
    <location>
        <begin position="422"/>
        <end position="454"/>
    </location>
</feature>
<protein>
    <recommendedName>
        <fullName evidence="6">Secreted ookinete protein</fullName>
    </recommendedName>
</protein>
<feature type="transmembrane region" description="Helical" evidence="2">
    <location>
        <begin position="540"/>
        <end position="557"/>
    </location>
</feature>
<feature type="compositionally biased region" description="Low complexity" evidence="1">
    <location>
        <begin position="433"/>
        <end position="454"/>
    </location>
</feature>
<feature type="signal peptide" evidence="3">
    <location>
        <begin position="1"/>
        <end position="19"/>
    </location>
</feature>
<dbReference type="Gene3D" id="2.160.20.80">
    <property type="entry name" value="E3 ubiquitin-protein ligase SopA"/>
    <property type="match status" value="1"/>
</dbReference>
<feature type="compositionally biased region" description="Basic and acidic residues" evidence="1">
    <location>
        <begin position="262"/>
        <end position="276"/>
    </location>
</feature>
<dbReference type="Proteomes" id="UP000030697">
    <property type="component" value="Unassembled WGS sequence"/>
</dbReference>
<evidence type="ECO:0000313" key="4">
    <source>
        <dbReference type="EMBL" id="EWC79223.1"/>
    </source>
</evidence>
<evidence type="ECO:0000256" key="1">
    <source>
        <dbReference type="SAM" id="MobiDB-lite"/>
    </source>
</evidence>
<keyword evidence="2" id="KW-1133">Transmembrane helix</keyword>
<keyword evidence="2" id="KW-0472">Membrane</keyword>
<name>W7JVR4_PLAFA</name>
<feature type="chain" id="PRO_5004894706" description="Secreted ookinete protein" evidence="3">
    <location>
        <begin position="20"/>
        <end position="1176"/>
    </location>
</feature>
<keyword evidence="3" id="KW-0732">Signal</keyword>
<evidence type="ECO:0000256" key="3">
    <source>
        <dbReference type="SAM" id="SignalP"/>
    </source>
</evidence>
<evidence type="ECO:0000256" key="2">
    <source>
        <dbReference type="SAM" id="Phobius"/>
    </source>
</evidence>
<feature type="region of interest" description="Disordered" evidence="1">
    <location>
        <begin position="1136"/>
        <end position="1176"/>
    </location>
</feature>
<feature type="compositionally biased region" description="Basic and acidic residues" evidence="1">
    <location>
        <begin position="68"/>
        <end position="144"/>
    </location>
</feature>
<feature type="compositionally biased region" description="Polar residues" evidence="1">
    <location>
        <begin position="1148"/>
        <end position="1159"/>
    </location>
</feature>
<sequence>MKFYSTFVICFIILKVCLSKNINLNDEGKKKQSGIINENEDGKNNKSNNNKKVQHNKINRKGNNSVTKKTDEHKNDGDAENKKNGEHKNDGDGKNKKNGEHKNDGDGKNKKNKKNGEHKNDGDGKNKKNGEHKNDGDGKNKKMDEHLYDIDGENKKNGEHLYDIDGENKKTDEHLYDIDGENKKTDEHLYDVDGGKNNILEYNNIDQHNEFPESLENDNSYDKLFDDVELRDIIHNEKFFENLKNVNNNDVHNFLLVDKEMERRKEEEKKKSRKLEEDEEDDEDEEEDNDEKWKEENKNNSSSSSSSSSSSNNFNKNYDIYDNRDLYNYDNLVDITQEEHINVPNINDEINEGRKHDKEDFLIFEKRLNEAEDRNDSSDGDNKMEDLINNHFDDSGDNGSYENIQVKKELYNKNEKIIKGRDNNLNDGDIHMNKNNTSNKLNNNNNNNNNDNNMNSEMKYKTFKEEYEEQILSKPESIKYFFEVITEILIVIRLGLIYRYTNFLIPFKNFLISKTLENVEMVCVTFLSIHKFGREKYPDIYGFFLIILILYILKYVFKKMMYKLYYNKYGMGKKYSLKNQESENMYMQNLLKRILYNVEKKKVLSNYESILQDILENTDNLLVNSNIINKENKNIYTDMISNINNIGVFTYISTQALKKINHKSDLIINELTTNGFIDEDTSNKMDKLKNFASINEYPYVDIKKFKDNLVNEYDEHFILNDKMRYSGFHSMENDKSPPNDKYNMDSYNMDSYNMDSYNMENMNMENMNMENMNMDNMNMENMNMDNSNMDNMNMDNSNMDNSHVDMNNMNNNNMNNNNMGVHINMNNNYLSNKYKHNSAYDENNVQDFLQKSKKQDYGHVTNTLKDGKQMIYNNMDPNNKKDDNYFKKMMRDSDLSNYNGRKSMYLNESLEDDMKNNDYDNKINNKNFDYANNNSTYIVEGKEIQQGEKNKTNDMDEKKKDESFIHYDNKKIINNLNPFSPLNDYNNISNNKKNTINEEQNNNVNESDVITYIANSYINKPPSNINRFSQTSIYNTHNKVTNPLLNTQRNVPKEVTQRKNTEASVNNNVEENYLRNKVTNHDTEQSVENKLDEDKLKMSTHMVNNIFEGTKEYIKTNEDMNNISKAGDPFLHNQEGSFSYAPPPYQGVENSSNKNQKYLTQRKERQQIVATKSPFN</sequence>
<accession>W7JVR4</accession>
<feature type="region of interest" description="Disordered" evidence="1">
    <location>
        <begin position="262"/>
        <end position="316"/>
    </location>
</feature>
<evidence type="ECO:0000313" key="5">
    <source>
        <dbReference type="Proteomes" id="UP000030697"/>
    </source>
</evidence>
<dbReference type="SUPFAM" id="SSF141571">
    <property type="entry name" value="Pentapeptide repeat-like"/>
    <property type="match status" value="1"/>
</dbReference>
<dbReference type="AlphaFoldDB" id="W7JVR4"/>
<proteinExistence type="predicted"/>
<feature type="compositionally biased region" description="Basic and acidic residues" evidence="1">
    <location>
        <begin position="422"/>
        <end position="432"/>
    </location>
</feature>
<gene>
    <name evidence="4" type="ORF">C923_00078</name>
</gene>
<feature type="compositionally biased region" description="Low complexity" evidence="1">
    <location>
        <begin position="299"/>
        <end position="316"/>
    </location>
</feature>
<feature type="compositionally biased region" description="Acidic residues" evidence="1">
    <location>
        <begin position="277"/>
        <end position="290"/>
    </location>
</feature>
<feature type="transmembrane region" description="Helical" evidence="2">
    <location>
        <begin position="480"/>
        <end position="498"/>
    </location>
</feature>
<evidence type="ECO:0008006" key="6">
    <source>
        <dbReference type="Google" id="ProtNLM"/>
    </source>
</evidence>
<feature type="region of interest" description="Disordered" evidence="1">
    <location>
        <begin position="28"/>
        <end position="144"/>
    </location>
</feature>